<accession>A0A6J4IXJ7</accession>
<feature type="non-terminal residue" evidence="2">
    <location>
        <position position="232"/>
    </location>
</feature>
<reference evidence="2" key="1">
    <citation type="submission" date="2020-02" db="EMBL/GenBank/DDBJ databases">
        <authorList>
            <person name="Meier V. D."/>
        </authorList>
    </citation>
    <scope>NUCLEOTIDE SEQUENCE</scope>
    <source>
        <strain evidence="2">AVDCRST_MAG08</strain>
    </source>
</reference>
<gene>
    <name evidence="2" type="ORF">AVDCRST_MAG08-2799</name>
</gene>
<sequence>EVRARRCGEEGVPRPSSLPRPRRQPERLLRLEGPPGLPPPARGHGAAGACPIGVRAVQRHLRQPADGAGAAGQRPLGRAPPDGTPDARERPQGSAEAAVQADHRQPPCRAGRAQPARPGLHGGGPGREVGRRHLVHLDAGGLAVSGRRHRPVRAPCRRLVDRRPAAPGLGSRRPAQSPRPAPPGRRADPPFGPRQPGWIHVAVATRVCADRSTASRASAGVLQPSVLRGLAL</sequence>
<evidence type="ECO:0000313" key="2">
    <source>
        <dbReference type="EMBL" id="CAA9263495.1"/>
    </source>
</evidence>
<feature type="compositionally biased region" description="Basic residues" evidence="1">
    <location>
        <begin position="146"/>
        <end position="156"/>
    </location>
</feature>
<feature type="region of interest" description="Disordered" evidence="1">
    <location>
        <begin position="1"/>
        <end position="197"/>
    </location>
</feature>
<dbReference type="EMBL" id="CADCTG010000205">
    <property type="protein sequence ID" value="CAA9263495.1"/>
    <property type="molecule type" value="Genomic_DNA"/>
</dbReference>
<proteinExistence type="predicted"/>
<dbReference type="AlphaFoldDB" id="A0A6J4IXJ7"/>
<name>A0A6J4IXJ7_9PROT</name>
<evidence type="ECO:0000256" key="1">
    <source>
        <dbReference type="SAM" id="MobiDB-lite"/>
    </source>
</evidence>
<feature type="compositionally biased region" description="Basic and acidic residues" evidence="1">
    <location>
        <begin position="1"/>
        <end position="12"/>
    </location>
</feature>
<protein>
    <submittedName>
        <fullName evidence="2">Mobile element protein</fullName>
    </submittedName>
</protein>
<organism evidence="2">
    <name type="scientific">uncultured Acetobacteraceae bacterium</name>
    <dbReference type="NCBI Taxonomy" id="169975"/>
    <lineage>
        <taxon>Bacteria</taxon>
        <taxon>Pseudomonadati</taxon>
        <taxon>Pseudomonadota</taxon>
        <taxon>Alphaproteobacteria</taxon>
        <taxon>Acetobacterales</taxon>
        <taxon>Acetobacteraceae</taxon>
        <taxon>environmental samples</taxon>
    </lineage>
</organism>
<feature type="non-terminal residue" evidence="2">
    <location>
        <position position="1"/>
    </location>
</feature>